<dbReference type="EMBL" id="CM032182">
    <property type="protein sequence ID" value="KAG7096415.1"/>
    <property type="molecule type" value="Genomic_DNA"/>
</dbReference>
<dbReference type="KEGG" id="more:E1B28_003855"/>
<dbReference type="InterPro" id="IPR019826">
    <property type="entry name" value="Carboxylesterase_B_AS"/>
</dbReference>
<dbReference type="InterPro" id="IPR002018">
    <property type="entry name" value="CarbesteraseB"/>
</dbReference>
<evidence type="ECO:0000313" key="5">
    <source>
        <dbReference type="EMBL" id="KAG7096415.1"/>
    </source>
</evidence>
<dbReference type="GO" id="GO:0016787">
    <property type="term" value="F:hydrolase activity"/>
    <property type="evidence" value="ECO:0007669"/>
    <property type="project" value="UniProtKB-KW"/>
</dbReference>
<dbReference type="Pfam" id="PF00135">
    <property type="entry name" value="COesterase"/>
    <property type="match status" value="1"/>
</dbReference>
<gene>
    <name evidence="5" type="ORF">E1B28_003855</name>
</gene>
<keyword evidence="6" id="KW-1185">Reference proteome</keyword>
<evidence type="ECO:0000313" key="6">
    <source>
        <dbReference type="Proteomes" id="UP001049176"/>
    </source>
</evidence>
<dbReference type="SUPFAM" id="SSF53474">
    <property type="entry name" value="alpha/beta-Hydrolases"/>
    <property type="match status" value="1"/>
</dbReference>
<dbReference type="AlphaFoldDB" id="A0A9P7UXD6"/>
<keyword evidence="2 3" id="KW-0378">Hydrolase</keyword>
<comment type="similarity">
    <text evidence="1 3">Belongs to the type-B carboxylesterase/lipase family.</text>
</comment>
<evidence type="ECO:0000259" key="4">
    <source>
        <dbReference type="Pfam" id="PF00135"/>
    </source>
</evidence>
<organism evidence="5 6">
    <name type="scientific">Marasmius oreades</name>
    <name type="common">fairy-ring Marasmius</name>
    <dbReference type="NCBI Taxonomy" id="181124"/>
    <lineage>
        <taxon>Eukaryota</taxon>
        <taxon>Fungi</taxon>
        <taxon>Dikarya</taxon>
        <taxon>Basidiomycota</taxon>
        <taxon>Agaricomycotina</taxon>
        <taxon>Agaricomycetes</taxon>
        <taxon>Agaricomycetidae</taxon>
        <taxon>Agaricales</taxon>
        <taxon>Marasmiineae</taxon>
        <taxon>Marasmiaceae</taxon>
        <taxon>Marasmius</taxon>
    </lineage>
</organism>
<dbReference type="GeneID" id="66072931"/>
<dbReference type="InterPro" id="IPR019819">
    <property type="entry name" value="Carboxylesterase_B_CS"/>
</dbReference>
<dbReference type="InterPro" id="IPR029058">
    <property type="entry name" value="AB_hydrolase_fold"/>
</dbReference>
<feature type="domain" description="Carboxylesterase type B" evidence="4">
    <location>
        <begin position="181"/>
        <end position="648"/>
    </location>
</feature>
<evidence type="ECO:0000256" key="3">
    <source>
        <dbReference type="RuleBase" id="RU361235"/>
    </source>
</evidence>
<proteinExistence type="inferred from homology"/>
<evidence type="ECO:0000256" key="2">
    <source>
        <dbReference type="ARBA" id="ARBA00022801"/>
    </source>
</evidence>
<dbReference type="RefSeq" id="XP_043012885.1">
    <property type="nucleotide sequence ID" value="XM_043148293.1"/>
</dbReference>
<dbReference type="PROSITE" id="PS00122">
    <property type="entry name" value="CARBOXYLESTERASE_B_1"/>
    <property type="match status" value="1"/>
</dbReference>
<evidence type="ECO:0000256" key="1">
    <source>
        <dbReference type="ARBA" id="ARBA00005964"/>
    </source>
</evidence>
<reference evidence="5" key="1">
    <citation type="journal article" date="2021" name="Genome Biol. Evol.">
        <title>The assembled and annotated genome of the fairy-ring fungus Marasmius oreades.</title>
        <authorList>
            <person name="Hiltunen M."/>
            <person name="Ament-Velasquez S.L."/>
            <person name="Johannesson H."/>
        </authorList>
    </citation>
    <scope>NUCLEOTIDE SEQUENCE</scope>
    <source>
        <strain evidence="5">03SP1</strain>
    </source>
</reference>
<protein>
    <recommendedName>
        <fullName evidence="3">Carboxylic ester hydrolase</fullName>
        <ecNumber evidence="3">3.1.1.-</ecNumber>
    </recommendedName>
</protein>
<comment type="caution">
    <text evidence="5">The sequence shown here is derived from an EMBL/GenBank/DDBJ whole genome shotgun (WGS) entry which is preliminary data.</text>
</comment>
<dbReference type="InterPro" id="IPR050309">
    <property type="entry name" value="Type-B_Carboxylest/Lipase"/>
</dbReference>
<accession>A0A9P7UXD6</accession>
<name>A0A9P7UXD6_9AGAR</name>
<dbReference type="PANTHER" id="PTHR11559">
    <property type="entry name" value="CARBOXYLESTERASE"/>
    <property type="match status" value="1"/>
</dbReference>
<dbReference type="OrthoDB" id="408631at2759"/>
<dbReference type="Gene3D" id="3.40.50.1820">
    <property type="entry name" value="alpha/beta hydrolase"/>
    <property type="match status" value="1"/>
</dbReference>
<dbReference type="Proteomes" id="UP001049176">
    <property type="component" value="Chromosome 2"/>
</dbReference>
<dbReference type="EC" id="3.1.1.-" evidence="3"/>
<dbReference type="PROSITE" id="PS00941">
    <property type="entry name" value="CARBOXYLESTERASE_B_2"/>
    <property type="match status" value="1"/>
</dbReference>
<sequence length="696" mass="75297">MLFETKMLGRALAFYALTYAVVRSRTASATITGRPAQSVSLLFENDADWERFGDHASALLFHEPATIEDSKAICKENNETLFDIQNLPEIVNYLSYFHFTGDISQSERFWAASKGNTCITTPLVHSTCIKTSSSNAKHPFLCTNSAPHTTAVDTDFSSSPKTDVIANGAVFTGTRDHLTFRFMGIPYAQAPTGSLRFRHAQTWKGMSVDATALKPGCLQFGSFENNDLGLNPWGISEDCLYLNIYTPHIPPESRTEKSPKLKPVLLWIHGGANTGGLGSDLTFDGGPLVSRTDTVVVTINYRLNIFGFLSLNDGVITGNYALSDKIAALQWVKDNIAAFGGDPGQVTIFGQSAGGWSIIDLVRSPKAKGLFHGAISQSGGASTFSTAEQAASTVAPVLAQFCDGTGTERLECLQALPAETLLNVTRSTLPSWPSVQDGVYIVDSTVHQIGEGAGAVNSVPFLVGFMPDEGQSLLQMAIAPNDTDFNLTLTKGVGVSLAKDVLASGLWEITDTFTPYNATVNVAGNSFLTCPAEQMITAAARSSAFPALYVYVMRHGYALSFFDPYNLCTFPVGHPQPSYLCHSADLYEVFGTYHIFSQPVRVVKDIHYTALVQDLWGAFAKSGNPNPDKNYLRARGSAYKSTLIALESGDGWVWPQFTGKGNQELVASLDYPGLAIDGEMPDERNGRCAFLLQEDT</sequence>